<accession>A0A1F7W941</accession>
<protein>
    <submittedName>
        <fullName evidence="1">Uncharacterized protein</fullName>
    </submittedName>
</protein>
<dbReference type="Proteomes" id="UP000177331">
    <property type="component" value="Unassembled WGS sequence"/>
</dbReference>
<dbReference type="EMBL" id="MGFD01000012">
    <property type="protein sequence ID" value="OGL99300.1"/>
    <property type="molecule type" value="Genomic_DNA"/>
</dbReference>
<evidence type="ECO:0000313" key="2">
    <source>
        <dbReference type="Proteomes" id="UP000177331"/>
    </source>
</evidence>
<organism evidence="1 2">
    <name type="scientific">Candidatus Uhrbacteria bacterium RIFOXYB2_FULL_45_11</name>
    <dbReference type="NCBI Taxonomy" id="1802421"/>
    <lineage>
        <taxon>Bacteria</taxon>
        <taxon>Candidatus Uhriibacteriota</taxon>
    </lineage>
</organism>
<dbReference type="STRING" id="1802421.A2318_00190"/>
<dbReference type="AlphaFoldDB" id="A0A1F7W941"/>
<reference evidence="1 2" key="1">
    <citation type="journal article" date="2016" name="Nat. Commun.">
        <title>Thousands of microbial genomes shed light on interconnected biogeochemical processes in an aquifer system.</title>
        <authorList>
            <person name="Anantharaman K."/>
            <person name="Brown C.T."/>
            <person name="Hug L.A."/>
            <person name="Sharon I."/>
            <person name="Castelle C.J."/>
            <person name="Probst A.J."/>
            <person name="Thomas B.C."/>
            <person name="Singh A."/>
            <person name="Wilkins M.J."/>
            <person name="Karaoz U."/>
            <person name="Brodie E.L."/>
            <person name="Williams K.H."/>
            <person name="Hubbard S.S."/>
            <person name="Banfield J.F."/>
        </authorList>
    </citation>
    <scope>NUCLEOTIDE SEQUENCE [LARGE SCALE GENOMIC DNA]</scope>
</reference>
<name>A0A1F7W941_9BACT</name>
<proteinExistence type="predicted"/>
<evidence type="ECO:0000313" key="1">
    <source>
        <dbReference type="EMBL" id="OGL99300.1"/>
    </source>
</evidence>
<gene>
    <name evidence="1" type="ORF">A2318_00190</name>
</gene>
<sequence length="310" mass="36152">MHTTFFSYATAVQQDVLELIMKQELAAAEEKYKNELYALDQKYLGGQWNLVDADGRSRLNITSQKSWDREYAKSKSAHSVDPHFPSHDEYDDLYYDLHDDDYCHDCGSRMCSGNCRQIMDDDPLDLRSLADSEADEDFKERHEGPDGCTWCGNFRSDCSCYDDDPVMSEEWVEEARLAWMDRHDAESFYKFRDVLTRRLKFLHLHAKEAADAEDSNSDSHGNSHGNVWKRSNRTVRKQWARHKVRQCKQFDDLNERAQQETMCSIDLGLALGKKIRRNKKIDMVLSRLHGRGGFSAEFFRMYELPKLMAA</sequence>
<comment type="caution">
    <text evidence="1">The sequence shown here is derived from an EMBL/GenBank/DDBJ whole genome shotgun (WGS) entry which is preliminary data.</text>
</comment>